<dbReference type="InterPro" id="IPR047750">
    <property type="entry name" value="YdjY-like"/>
</dbReference>
<dbReference type="InParanoid" id="A0A317ZHX8"/>
<dbReference type="AlphaFoldDB" id="A0A317ZHX8"/>
<sequence>MIHSSIRPLIIAFGFMLGVSGMPLSLSAEEPVASKKSINDVIKLPGVQIDAKNRIVDVEAQISLEDGLLELIACTEGTKEHEAVVRINATPIHVHTALLLIGARNGTPAMRKPINEEKTRWMHVPPSGDPVHVSLVIKDEDGNPVERPISDFIRRTEGDPYMPDYGDGGEPADDDEAKESFPDVFAFTGSHLVEGKDGKKQYLADQSGHVITISTFGDEMLGLPDIQSRENGELVWELDPTYLPPLDTKVTLRLQPKAR</sequence>
<evidence type="ECO:0000256" key="1">
    <source>
        <dbReference type="SAM" id="MobiDB-lite"/>
    </source>
</evidence>
<name>A0A317ZHX8_9BACT</name>
<comment type="caution">
    <text evidence="2">The sequence shown here is derived from an EMBL/GenBank/DDBJ whole genome shotgun (WGS) entry which is preliminary data.</text>
</comment>
<protein>
    <submittedName>
        <fullName evidence="2">Uncharacterized protein</fullName>
    </submittedName>
</protein>
<dbReference type="Proteomes" id="UP000247099">
    <property type="component" value="Unassembled WGS sequence"/>
</dbReference>
<keyword evidence="3" id="KW-1185">Reference proteome</keyword>
<dbReference type="EMBL" id="QHJQ01000009">
    <property type="protein sequence ID" value="PXA03369.1"/>
    <property type="molecule type" value="Genomic_DNA"/>
</dbReference>
<feature type="region of interest" description="Disordered" evidence="1">
    <location>
        <begin position="156"/>
        <end position="177"/>
    </location>
</feature>
<evidence type="ECO:0000313" key="3">
    <source>
        <dbReference type="Proteomes" id="UP000247099"/>
    </source>
</evidence>
<proteinExistence type="predicted"/>
<evidence type="ECO:0000313" key="2">
    <source>
        <dbReference type="EMBL" id="PXA03369.1"/>
    </source>
</evidence>
<dbReference type="OrthoDB" id="195919at2"/>
<organism evidence="2 3">
    <name type="scientific">Coraliomargarita sinensis</name>
    <dbReference type="NCBI Taxonomy" id="2174842"/>
    <lineage>
        <taxon>Bacteria</taxon>
        <taxon>Pseudomonadati</taxon>
        <taxon>Verrucomicrobiota</taxon>
        <taxon>Opitutia</taxon>
        <taxon>Puniceicoccales</taxon>
        <taxon>Coraliomargaritaceae</taxon>
        <taxon>Coraliomargarita</taxon>
    </lineage>
</organism>
<dbReference type="RefSeq" id="WP_110131657.1">
    <property type="nucleotide sequence ID" value="NZ_QHJQ01000009.1"/>
</dbReference>
<reference evidence="2 3" key="1">
    <citation type="submission" date="2018-05" db="EMBL/GenBank/DDBJ databases">
        <title>Coraliomargarita sinensis sp. nov., isolated from a marine solar saltern.</title>
        <authorList>
            <person name="Zhou L.Y."/>
        </authorList>
    </citation>
    <scope>NUCLEOTIDE SEQUENCE [LARGE SCALE GENOMIC DNA]</scope>
    <source>
        <strain evidence="2 3">WN38</strain>
    </source>
</reference>
<dbReference type="NCBIfam" id="NF040466">
    <property type="entry name" value="ydjY_domain"/>
    <property type="match status" value="1"/>
</dbReference>
<accession>A0A317ZHX8</accession>
<gene>
    <name evidence="2" type="ORF">DDZ13_11780</name>
</gene>